<reference evidence="1 2" key="1">
    <citation type="submission" date="2020-08" db="EMBL/GenBank/DDBJ databases">
        <title>A Genomic Blueprint of the Chicken Gut Microbiome.</title>
        <authorList>
            <person name="Gilroy R."/>
            <person name="Ravi A."/>
            <person name="Getino M."/>
            <person name="Pursley I."/>
            <person name="Horton D.L."/>
            <person name="Alikhan N.-F."/>
            <person name="Baker D."/>
            <person name="Gharbi K."/>
            <person name="Hall N."/>
            <person name="Watson M."/>
            <person name="Adriaenssens E.M."/>
            <person name="Foster-Nyarko E."/>
            <person name="Jarju S."/>
            <person name="Secka A."/>
            <person name="Antonio M."/>
            <person name="Oren A."/>
            <person name="Chaudhuri R."/>
            <person name="La Ragione R.M."/>
            <person name="Hildebrand F."/>
            <person name="Pallen M.J."/>
        </authorList>
    </citation>
    <scope>NUCLEOTIDE SEQUENCE [LARGE SCALE GENOMIC DNA]</scope>
    <source>
        <strain evidence="1 2">Sa2CUA2</strain>
    </source>
</reference>
<organism evidence="1 2">
    <name type="scientific">Serpens gallinarum</name>
    <dbReference type="NCBI Taxonomy" id="2763075"/>
    <lineage>
        <taxon>Bacteria</taxon>
        <taxon>Pseudomonadati</taxon>
        <taxon>Pseudomonadota</taxon>
        <taxon>Gammaproteobacteria</taxon>
        <taxon>Pseudomonadales</taxon>
        <taxon>Pseudomonadaceae</taxon>
        <taxon>Pseudomonas</taxon>
    </lineage>
</organism>
<accession>A0ABR8TKK9</accession>
<protein>
    <submittedName>
        <fullName evidence="1">Uncharacterized protein</fullName>
    </submittedName>
</protein>
<evidence type="ECO:0000313" key="2">
    <source>
        <dbReference type="Proteomes" id="UP000611945"/>
    </source>
</evidence>
<dbReference type="Proteomes" id="UP000611945">
    <property type="component" value="Unassembled WGS sequence"/>
</dbReference>
<dbReference type="EMBL" id="JACSQG010000001">
    <property type="protein sequence ID" value="MBD7976313.1"/>
    <property type="molecule type" value="Genomic_DNA"/>
</dbReference>
<gene>
    <name evidence="1" type="ORF">H9642_03830</name>
</gene>
<evidence type="ECO:0000313" key="1">
    <source>
        <dbReference type="EMBL" id="MBD7976313.1"/>
    </source>
</evidence>
<proteinExistence type="predicted"/>
<comment type="caution">
    <text evidence="1">The sequence shown here is derived from an EMBL/GenBank/DDBJ whole genome shotgun (WGS) entry which is preliminary data.</text>
</comment>
<keyword evidence="2" id="KW-1185">Reference proteome</keyword>
<sequence length="103" mass="11269">MTTTLLTLDNAMQLASNAFQPYGCVTGANAEDDSFSLSIMSLSGNEVLSVPHIPRTQYADPVRLAGVLEQMRLDLIHKGCNLEPWSMPYITDPSVIPESPPNY</sequence>
<name>A0ABR8TKK9_9PSED</name>
<dbReference type="RefSeq" id="WP_251835069.1">
    <property type="nucleotide sequence ID" value="NZ_JACSQG010000001.1"/>
</dbReference>